<dbReference type="Proteomes" id="UP001141950">
    <property type="component" value="Unassembled WGS sequence"/>
</dbReference>
<organism evidence="2 3">
    <name type="scientific">Paenibacillus soyae</name>
    <dbReference type="NCBI Taxonomy" id="2969249"/>
    <lineage>
        <taxon>Bacteria</taxon>
        <taxon>Bacillati</taxon>
        <taxon>Bacillota</taxon>
        <taxon>Bacilli</taxon>
        <taxon>Bacillales</taxon>
        <taxon>Paenibacillaceae</taxon>
        <taxon>Paenibacillus</taxon>
    </lineage>
</organism>
<dbReference type="PANTHER" id="PTHR22603:SF66">
    <property type="entry name" value="ETHANOLAMINE KINASE"/>
    <property type="match status" value="1"/>
</dbReference>
<evidence type="ECO:0000313" key="2">
    <source>
        <dbReference type="EMBL" id="MCR2803568.1"/>
    </source>
</evidence>
<dbReference type="SUPFAM" id="SSF56112">
    <property type="entry name" value="Protein kinase-like (PK-like)"/>
    <property type="match status" value="1"/>
</dbReference>
<dbReference type="EMBL" id="JANIPJ010000003">
    <property type="protein sequence ID" value="MCR2803568.1"/>
    <property type="molecule type" value="Genomic_DNA"/>
</dbReference>
<accession>A0A9X2MPN4</accession>
<feature type="domain" description="Aminoglycoside phosphotransferase" evidence="1">
    <location>
        <begin position="29"/>
        <end position="242"/>
    </location>
</feature>
<dbReference type="Gene3D" id="3.30.200.20">
    <property type="entry name" value="Phosphorylase Kinase, domain 1"/>
    <property type="match status" value="1"/>
</dbReference>
<dbReference type="Gene3D" id="3.90.1200.10">
    <property type="match status" value="1"/>
</dbReference>
<proteinExistence type="predicted"/>
<dbReference type="RefSeq" id="WP_257443960.1">
    <property type="nucleotide sequence ID" value="NZ_JANIPJ010000003.1"/>
</dbReference>
<dbReference type="AlphaFoldDB" id="A0A9X2MPN4"/>
<comment type="caution">
    <text evidence="2">The sequence shown here is derived from an EMBL/GenBank/DDBJ whole genome shotgun (WGS) entry which is preliminary data.</text>
</comment>
<dbReference type="PANTHER" id="PTHR22603">
    <property type="entry name" value="CHOLINE/ETHANOALAMINE KINASE"/>
    <property type="match status" value="1"/>
</dbReference>
<gene>
    <name evidence="2" type="ORF">NQZ67_06685</name>
</gene>
<keyword evidence="3" id="KW-1185">Reference proteome</keyword>
<name>A0A9X2MPN4_9BACL</name>
<sequence>MSDWKLKDMKIEEIIGLVPELNRKFTQYEALSGGFSNQTFKVITEPRSYVLRLNSKQNEYLNLTRQSEVEVMRKASQMGIAPEVIYADDPKRFFVTTYSEGRMLEKDDLQTKTIRTMIMDRLKSIHRMDIAQRTCTPYDLIFGYLKGADLFKVKQPQELKQILGRVEKIAYKRSDDKTYNNKFCHNDSFLCNMIFTGDQLQIIDWELSGIGDIFFELTLIPFSNRFNEAEEREWLTMYFGRLEEDAFHIFQDMKFVSMVREVAWGMFYSGLTKDEPANDFDYYKFAEYCVQRIENGIYSI</sequence>
<reference evidence="2" key="1">
    <citation type="submission" date="2022-08" db="EMBL/GenBank/DDBJ databases">
        <title>The genomic sequence of strain Paenibacillus sp. SCIV0701.</title>
        <authorList>
            <person name="Zhao H."/>
        </authorList>
    </citation>
    <scope>NUCLEOTIDE SEQUENCE</scope>
    <source>
        <strain evidence="2">SCIV0701</strain>
    </source>
</reference>
<dbReference type="GO" id="GO:0006646">
    <property type="term" value="P:phosphatidylethanolamine biosynthetic process"/>
    <property type="evidence" value="ECO:0007669"/>
    <property type="project" value="TreeGrafter"/>
</dbReference>
<evidence type="ECO:0000259" key="1">
    <source>
        <dbReference type="Pfam" id="PF01636"/>
    </source>
</evidence>
<dbReference type="InterPro" id="IPR011009">
    <property type="entry name" value="Kinase-like_dom_sf"/>
</dbReference>
<dbReference type="InterPro" id="IPR002575">
    <property type="entry name" value="Aminoglycoside_PTrfase"/>
</dbReference>
<dbReference type="GO" id="GO:0004305">
    <property type="term" value="F:ethanolamine kinase activity"/>
    <property type="evidence" value="ECO:0007669"/>
    <property type="project" value="TreeGrafter"/>
</dbReference>
<protein>
    <submittedName>
        <fullName evidence="2">Phosphotransferase</fullName>
    </submittedName>
</protein>
<dbReference type="GO" id="GO:0005737">
    <property type="term" value="C:cytoplasm"/>
    <property type="evidence" value="ECO:0007669"/>
    <property type="project" value="TreeGrafter"/>
</dbReference>
<evidence type="ECO:0000313" key="3">
    <source>
        <dbReference type="Proteomes" id="UP001141950"/>
    </source>
</evidence>
<dbReference type="Pfam" id="PF01636">
    <property type="entry name" value="APH"/>
    <property type="match status" value="1"/>
</dbReference>
<dbReference type="CDD" id="cd05151">
    <property type="entry name" value="ChoK-like"/>
    <property type="match status" value="1"/>
</dbReference>